<evidence type="ECO:0000256" key="1">
    <source>
        <dbReference type="ARBA" id="ARBA00023125"/>
    </source>
</evidence>
<protein>
    <submittedName>
        <fullName evidence="4">TetR/AcrR family transcriptional regulator</fullName>
    </submittedName>
</protein>
<dbReference type="Proteomes" id="UP000260733">
    <property type="component" value="Unassembled WGS sequence"/>
</dbReference>
<sequence>MKNMNNQEKNTYVRQHILSALLELMHTQDFVSISIQALVDAAGVGRASFYRNFASKEDVLQQESVRLTNEWKTNFDHEHPDGTPGQDNLWLVSLLDFYKDHAEFYLALYHAGLSNIMLETLLGYFDRSPEIPNGLAYLNSAIGYMLYGWVHEWMNRGMQESGTEIARMFAEAQKKQA</sequence>
<dbReference type="Gene3D" id="1.10.357.10">
    <property type="entry name" value="Tetracycline Repressor, domain 2"/>
    <property type="match status" value="1"/>
</dbReference>
<dbReference type="InterPro" id="IPR009057">
    <property type="entry name" value="Homeodomain-like_sf"/>
</dbReference>
<dbReference type="RefSeq" id="WP_097774488.1">
    <property type="nucleotide sequence ID" value="NZ_JAEKBY010000002.1"/>
</dbReference>
<keyword evidence="1 2" id="KW-0238">DNA-binding</keyword>
<reference evidence="5 7" key="3">
    <citation type="submission" date="2018-08" db="EMBL/GenBank/DDBJ databases">
        <title>A genome reference for cultivated species of the human gut microbiota.</title>
        <authorList>
            <person name="Zou Y."/>
            <person name="Xue W."/>
            <person name="Luo G."/>
        </authorList>
    </citation>
    <scope>NUCLEOTIDE SEQUENCE [LARGE SCALE GENOMIC DNA]</scope>
    <source>
        <strain evidence="5 7">AM37-13AC</strain>
    </source>
</reference>
<evidence type="ECO:0000259" key="3">
    <source>
        <dbReference type="PROSITE" id="PS50977"/>
    </source>
</evidence>
<evidence type="ECO:0000256" key="2">
    <source>
        <dbReference type="PROSITE-ProRule" id="PRU00335"/>
    </source>
</evidence>
<dbReference type="SUPFAM" id="SSF46689">
    <property type="entry name" value="Homeodomain-like"/>
    <property type="match status" value="1"/>
</dbReference>
<proteinExistence type="predicted"/>
<dbReference type="Pfam" id="PF00440">
    <property type="entry name" value="TetR_N"/>
    <property type="match status" value="1"/>
</dbReference>
<dbReference type="InterPro" id="IPR001647">
    <property type="entry name" value="HTH_TetR"/>
</dbReference>
<dbReference type="EMBL" id="NMTS02000026">
    <property type="protein sequence ID" value="PLK29811.1"/>
    <property type="molecule type" value="Genomic_DNA"/>
</dbReference>
<gene>
    <name evidence="4" type="ORF">CGS50_006010</name>
    <name evidence="5" type="ORF">DW855_10950</name>
</gene>
<evidence type="ECO:0000313" key="7">
    <source>
        <dbReference type="Proteomes" id="UP000260733"/>
    </source>
</evidence>
<accession>A0A2J4JPM8</accession>
<dbReference type="PANTHER" id="PTHR43479">
    <property type="entry name" value="ACREF/ENVCD OPERON REPRESSOR-RELATED"/>
    <property type="match status" value="1"/>
</dbReference>
<reference evidence="4" key="2">
    <citation type="submission" date="2017-07" db="EMBL/GenBank/DDBJ databases">
        <authorList>
            <person name="Sun Z.S."/>
            <person name="Albrecht U."/>
            <person name="Echele G."/>
            <person name="Lee C.C."/>
        </authorList>
    </citation>
    <scope>NUCLEOTIDE SEQUENCE</scope>
    <source>
        <strain evidence="4">CNCM I 4542</strain>
    </source>
</reference>
<dbReference type="InterPro" id="IPR050624">
    <property type="entry name" value="HTH-type_Tx_Regulator"/>
</dbReference>
<dbReference type="Proteomes" id="UP000221015">
    <property type="component" value="Unassembled WGS sequence"/>
</dbReference>
<dbReference type="PRINTS" id="PR00455">
    <property type="entry name" value="HTHTETR"/>
</dbReference>
<dbReference type="GO" id="GO:0003677">
    <property type="term" value="F:DNA binding"/>
    <property type="evidence" value="ECO:0007669"/>
    <property type="project" value="UniProtKB-UniRule"/>
</dbReference>
<dbReference type="EMBL" id="QVFB01000018">
    <property type="protein sequence ID" value="RGC16863.1"/>
    <property type="molecule type" value="Genomic_DNA"/>
</dbReference>
<feature type="domain" description="HTH tetR-type" evidence="3">
    <location>
        <begin position="11"/>
        <end position="71"/>
    </location>
</feature>
<feature type="DNA-binding region" description="H-T-H motif" evidence="2">
    <location>
        <begin position="34"/>
        <end position="53"/>
    </location>
</feature>
<evidence type="ECO:0000313" key="6">
    <source>
        <dbReference type="Proteomes" id="UP000221015"/>
    </source>
</evidence>
<evidence type="ECO:0000313" key="5">
    <source>
        <dbReference type="EMBL" id="RGC16863.1"/>
    </source>
</evidence>
<reference evidence="4 6" key="1">
    <citation type="journal article" date="2017" name="Front. Microbiol.">
        <title>New Insights into the Diversity of the Genus Faecalibacterium.</title>
        <authorList>
            <person name="Benevides L."/>
            <person name="Burman S."/>
            <person name="Martin R."/>
            <person name="Robert V."/>
            <person name="Thomas M."/>
            <person name="Miquel S."/>
            <person name="Chain F."/>
            <person name="Sokol H."/>
            <person name="Bermudez-Humaran L.G."/>
            <person name="Morrison M."/>
            <person name="Langella P."/>
            <person name="Azevedo V.A."/>
            <person name="Chatel J.M."/>
            <person name="Soares S."/>
        </authorList>
    </citation>
    <scope>NUCLEOTIDE SEQUENCE [LARGE SCALE GENOMIC DNA]</scope>
    <source>
        <strain evidence="4 6">CNCM I 4542</strain>
    </source>
</reference>
<organism evidence="4 6">
    <name type="scientific">Faecalibacterium prausnitzii</name>
    <dbReference type="NCBI Taxonomy" id="853"/>
    <lineage>
        <taxon>Bacteria</taxon>
        <taxon>Bacillati</taxon>
        <taxon>Bacillota</taxon>
        <taxon>Clostridia</taxon>
        <taxon>Eubacteriales</taxon>
        <taxon>Oscillospiraceae</taxon>
        <taxon>Faecalibacterium</taxon>
    </lineage>
</organism>
<dbReference type="PANTHER" id="PTHR43479:SF11">
    <property type="entry name" value="ACREF_ENVCD OPERON REPRESSOR-RELATED"/>
    <property type="match status" value="1"/>
</dbReference>
<evidence type="ECO:0000313" key="4">
    <source>
        <dbReference type="EMBL" id="PLK29811.1"/>
    </source>
</evidence>
<dbReference type="PROSITE" id="PS50977">
    <property type="entry name" value="HTH_TETR_2"/>
    <property type="match status" value="1"/>
</dbReference>
<name>A0A2J4JPM8_9FIRM</name>
<dbReference type="AlphaFoldDB" id="A0A2J4JPM8"/>
<comment type="caution">
    <text evidence="4">The sequence shown here is derived from an EMBL/GenBank/DDBJ whole genome shotgun (WGS) entry which is preliminary data.</text>
</comment>